<dbReference type="Proteomes" id="UP000253846">
    <property type="component" value="Unassembled WGS sequence"/>
</dbReference>
<proteinExistence type="predicted"/>
<dbReference type="SUPFAM" id="SSF50199">
    <property type="entry name" value="Staphylococcal nuclease"/>
    <property type="match status" value="1"/>
</dbReference>
<sequence length="247" mass="28313">MILLKCLRAAPKYIVLIYIIILGGFYFSQHTEKLMQTSFFKVPEKTIENLVQNPKSQLIDYANQQDANQQDVMLHPEPLASQFYEENVPVYSGAIQVTSGVTFKMITLVDDGWRKKIIRDIRLYGVESCEMRQFASRNGVKWPCGAFVTAWLVSKTIDKKVTCRQARVIQQVHYAQCFVDGVDLARLGLAEGLMVLTKDQHNFPSPADYKTLQSAAQKAQNGLWSSQFQQPEDWRRDHGSYNPIDHY</sequence>
<feature type="transmembrane region" description="Helical" evidence="1">
    <location>
        <begin position="12"/>
        <end position="28"/>
    </location>
</feature>
<keyword evidence="1" id="KW-0812">Transmembrane</keyword>
<dbReference type="RefSeq" id="WP_015856918.1">
    <property type="nucleotide sequence ID" value="NZ_CACVBG010000001.1"/>
</dbReference>
<dbReference type="EMBL" id="UFTD01000001">
    <property type="protein sequence ID" value="SSZ39482.1"/>
    <property type="molecule type" value="Genomic_DNA"/>
</dbReference>
<reference evidence="2 3" key="1">
    <citation type="submission" date="2018-06" db="EMBL/GenBank/DDBJ databases">
        <authorList>
            <consortium name="Pathogen Informatics"/>
            <person name="Doyle S."/>
        </authorList>
    </citation>
    <scope>NUCLEOTIDE SEQUENCE [LARGE SCALE GENOMIC DNA]</scope>
    <source>
        <strain evidence="2 3">NCTC12860</strain>
    </source>
</reference>
<dbReference type="AlphaFoldDB" id="A0A336NL33"/>
<keyword evidence="1" id="KW-0472">Membrane</keyword>
<protein>
    <recommendedName>
        <fullName evidence="4">TNase-like domain-containing protein</fullName>
    </recommendedName>
</protein>
<evidence type="ECO:0000313" key="2">
    <source>
        <dbReference type="EMBL" id="SSZ39482.1"/>
    </source>
</evidence>
<gene>
    <name evidence="2" type="ORF">NCTC12860_00697</name>
</gene>
<organism evidence="2 3">
    <name type="scientific">Bartonella grahamii</name>
    <dbReference type="NCBI Taxonomy" id="33045"/>
    <lineage>
        <taxon>Bacteria</taxon>
        <taxon>Pseudomonadati</taxon>
        <taxon>Pseudomonadota</taxon>
        <taxon>Alphaproteobacteria</taxon>
        <taxon>Hyphomicrobiales</taxon>
        <taxon>Bartonellaceae</taxon>
        <taxon>Bartonella</taxon>
    </lineage>
</organism>
<dbReference type="InterPro" id="IPR035437">
    <property type="entry name" value="SNase_OB-fold_sf"/>
</dbReference>
<dbReference type="Gene3D" id="2.40.50.90">
    <property type="match status" value="1"/>
</dbReference>
<evidence type="ECO:0000256" key="1">
    <source>
        <dbReference type="SAM" id="Phobius"/>
    </source>
</evidence>
<evidence type="ECO:0000313" key="3">
    <source>
        <dbReference type="Proteomes" id="UP000253846"/>
    </source>
</evidence>
<evidence type="ECO:0008006" key="4">
    <source>
        <dbReference type="Google" id="ProtNLM"/>
    </source>
</evidence>
<accession>A0A336NL33</accession>
<name>A0A336NL33_BARGR</name>
<dbReference type="NCBIfam" id="NF005083">
    <property type="entry name" value="PRK06518.1-3"/>
    <property type="match status" value="1"/>
</dbReference>
<dbReference type="OMA" id="CEMRQFA"/>
<keyword evidence="1" id="KW-1133">Transmembrane helix</keyword>